<comment type="caution">
    <text evidence="19">The sequence shown here is derived from an EMBL/GenBank/DDBJ whole genome shotgun (WGS) entry which is preliminary data.</text>
</comment>
<dbReference type="PROSITE" id="PS00893">
    <property type="entry name" value="NUDIX_BOX"/>
    <property type="match status" value="1"/>
</dbReference>
<keyword evidence="8" id="KW-0460">Magnesium</keyword>
<keyword evidence="20" id="KW-1185">Reference proteome</keyword>
<keyword evidence="9" id="KW-0234">DNA repair</keyword>
<feature type="domain" description="Nudix hydrolase" evidence="18">
    <location>
        <begin position="14"/>
        <end position="141"/>
    </location>
</feature>
<dbReference type="SUPFAM" id="SSF55811">
    <property type="entry name" value="Nudix"/>
    <property type="match status" value="1"/>
</dbReference>
<evidence type="ECO:0000256" key="17">
    <source>
        <dbReference type="RuleBase" id="RU003476"/>
    </source>
</evidence>
<dbReference type="GO" id="GO:0006281">
    <property type="term" value="P:DNA repair"/>
    <property type="evidence" value="ECO:0007669"/>
    <property type="project" value="UniProtKB-KW"/>
</dbReference>
<name>A0A9X2KQ42_9SPHN</name>
<dbReference type="PANTHER" id="PTHR47707">
    <property type="entry name" value="8-OXO-DGTP DIPHOSPHATASE"/>
    <property type="match status" value="1"/>
</dbReference>
<evidence type="ECO:0000259" key="18">
    <source>
        <dbReference type="PROSITE" id="PS51462"/>
    </source>
</evidence>
<comment type="catalytic activity">
    <reaction evidence="11">
        <text>8-oxo-GTP + H2O = 8-oxo-GMP + diphosphate + H(+)</text>
        <dbReference type="Rhea" id="RHEA:67616"/>
        <dbReference type="ChEBI" id="CHEBI:15377"/>
        <dbReference type="ChEBI" id="CHEBI:15378"/>
        <dbReference type="ChEBI" id="CHEBI:33019"/>
        <dbReference type="ChEBI" id="CHEBI:143553"/>
        <dbReference type="ChEBI" id="CHEBI:145694"/>
    </reaction>
</comment>
<evidence type="ECO:0000256" key="15">
    <source>
        <dbReference type="ARBA" id="ARBA00041979"/>
    </source>
</evidence>
<proteinExistence type="inferred from homology"/>
<evidence type="ECO:0000256" key="14">
    <source>
        <dbReference type="ARBA" id="ARBA00041592"/>
    </source>
</evidence>
<evidence type="ECO:0000256" key="1">
    <source>
        <dbReference type="ARBA" id="ARBA00001946"/>
    </source>
</evidence>
<dbReference type="GO" id="GO:0006260">
    <property type="term" value="P:DNA replication"/>
    <property type="evidence" value="ECO:0007669"/>
    <property type="project" value="UniProtKB-KW"/>
</dbReference>
<evidence type="ECO:0000256" key="11">
    <source>
        <dbReference type="ARBA" id="ARBA00036904"/>
    </source>
</evidence>
<dbReference type="Proteomes" id="UP001139486">
    <property type="component" value="Unassembled WGS sequence"/>
</dbReference>
<evidence type="ECO:0000256" key="4">
    <source>
        <dbReference type="ARBA" id="ARBA00022705"/>
    </source>
</evidence>
<comment type="cofactor">
    <cofactor evidence="1">
        <name>Mg(2+)</name>
        <dbReference type="ChEBI" id="CHEBI:18420"/>
    </cofactor>
</comment>
<dbReference type="InterPro" id="IPR020084">
    <property type="entry name" value="NUDIX_hydrolase_CS"/>
</dbReference>
<dbReference type="CDD" id="cd03425">
    <property type="entry name" value="NUDIX_MutT_NudA_like"/>
    <property type="match status" value="1"/>
</dbReference>
<keyword evidence="7 17" id="KW-0378">Hydrolase</keyword>
<dbReference type="AlphaFoldDB" id="A0A9X2KQ42"/>
<evidence type="ECO:0000256" key="16">
    <source>
        <dbReference type="ARBA" id="ARBA00042798"/>
    </source>
</evidence>
<dbReference type="GO" id="GO:0044716">
    <property type="term" value="F:8-oxo-GDP phosphatase activity"/>
    <property type="evidence" value="ECO:0007669"/>
    <property type="project" value="TreeGrafter"/>
</dbReference>
<dbReference type="EC" id="3.6.1.55" evidence="12"/>
<gene>
    <name evidence="19" type="ORF">M9979_10625</name>
</gene>
<evidence type="ECO:0000256" key="8">
    <source>
        <dbReference type="ARBA" id="ARBA00022842"/>
    </source>
</evidence>
<evidence type="ECO:0000313" key="19">
    <source>
        <dbReference type="EMBL" id="MCP3735324.1"/>
    </source>
</evidence>
<dbReference type="GO" id="GO:0044715">
    <property type="term" value="F:8-oxo-dGDP phosphatase activity"/>
    <property type="evidence" value="ECO:0007669"/>
    <property type="project" value="TreeGrafter"/>
</dbReference>
<evidence type="ECO:0000256" key="3">
    <source>
        <dbReference type="ARBA" id="ARBA00022457"/>
    </source>
</evidence>
<reference evidence="19" key="1">
    <citation type="submission" date="2022-05" db="EMBL/GenBank/DDBJ databases">
        <title>Sphingomonas sp. strain RP10 Genome sequencing and assembly.</title>
        <authorList>
            <person name="Kim I."/>
        </authorList>
    </citation>
    <scope>NUCLEOTIDE SEQUENCE</scope>
    <source>
        <strain evidence="19">RP10</strain>
    </source>
</reference>
<comment type="catalytic activity">
    <reaction evidence="10">
        <text>8-oxo-dGTP + H2O = 8-oxo-dGMP + diphosphate + H(+)</text>
        <dbReference type="Rhea" id="RHEA:31575"/>
        <dbReference type="ChEBI" id="CHEBI:15377"/>
        <dbReference type="ChEBI" id="CHEBI:15378"/>
        <dbReference type="ChEBI" id="CHEBI:33019"/>
        <dbReference type="ChEBI" id="CHEBI:63224"/>
        <dbReference type="ChEBI" id="CHEBI:77896"/>
        <dbReference type="EC" id="3.6.1.55"/>
    </reaction>
</comment>
<dbReference type="GO" id="GO:0035539">
    <property type="term" value="F:8-oxo-7,8-dihydrodeoxyguanosine triphosphate pyrophosphatase activity"/>
    <property type="evidence" value="ECO:0007669"/>
    <property type="project" value="UniProtKB-EC"/>
</dbReference>
<dbReference type="GO" id="GO:0046872">
    <property type="term" value="F:metal ion binding"/>
    <property type="evidence" value="ECO:0007669"/>
    <property type="project" value="UniProtKB-KW"/>
</dbReference>
<dbReference type="InterPro" id="IPR047127">
    <property type="entry name" value="MutT-like"/>
</dbReference>
<keyword evidence="6" id="KW-0227">DNA damage</keyword>
<organism evidence="19 20">
    <name type="scientific">Sphingomonas liriopis</name>
    <dbReference type="NCBI Taxonomy" id="2949094"/>
    <lineage>
        <taxon>Bacteria</taxon>
        <taxon>Pseudomonadati</taxon>
        <taxon>Pseudomonadota</taxon>
        <taxon>Alphaproteobacteria</taxon>
        <taxon>Sphingomonadales</taxon>
        <taxon>Sphingomonadaceae</taxon>
        <taxon>Sphingomonas</taxon>
    </lineage>
</organism>
<evidence type="ECO:0000256" key="2">
    <source>
        <dbReference type="ARBA" id="ARBA00005582"/>
    </source>
</evidence>
<evidence type="ECO:0000256" key="9">
    <source>
        <dbReference type="ARBA" id="ARBA00023204"/>
    </source>
</evidence>
<dbReference type="InterPro" id="IPR000086">
    <property type="entry name" value="NUDIX_hydrolase_dom"/>
</dbReference>
<evidence type="ECO:0000256" key="6">
    <source>
        <dbReference type="ARBA" id="ARBA00022763"/>
    </source>
</evidence>
<keyword evidence="5" id="KW-0479">Metal-binding</keyword>
<dbReference type="RefSeq" id="WP_254289334.1">
    <property type="nucleotide sequence ID" value="NZ_JAMLDY010000011.1"/>
</dbReference>
<sequence length="148" mass="15678">MADDGAAPAAMPLRLMPVVAAALIDGEGRVLLQRRPPGKQMADLWEFPGGKIEPGETLEGALVRELAEELGIAVDAGALTPLTFASAGLGERHLLLLLYTIRDWRGTPRALEASALAWVRPAAMRALAMPPADLPLVAMLERLLQIGG</sequence>
<dbReference type="PANTHER" id="PTHR47707:SF1">
    <property type="entry name" value="NUDIX HYDROLASE FAMILY PROTEIN"/>
    <property type="match status" value="1"/>
</dbReference>
<dbReference type="InterPro" id="IPR020476">
    <property type="entry name" value="Nudix_hydrolase"/>
</dbReference>
<dbReference type="Gene3D" id="3.90.79.10">
    <property type="entry name" value="Nucleoside Triphosphate Pyrophosphohydrolase"/>
    <property type="match status" value="1"/>
</dbReference>
<dbReference type="PRINTS" id="PR00502">
    <property type="entry name" value="NUDIXFAMILY"/>
</dbReference>
<evidence type="ECO:0000313" key="20">
    <source>
        <dbReference type="Proteomes" id="UP001139486"/>
    </source>
</evidence>
<dbReference type="EMBL" id="JAMLDY010000011">
    <property type="protein sequence ID" value="MCP3735324.1"/>
    <property type="molecule type" value="Genomic_DNA"/>
</dbReference>
<comment type="similarity">
    <text evidence="2 17">Belongs to the Nudix hydrolase family.</text>
</comment>
<evidence type="ECO:0000256" key="12">
    <source>
        <dbReference type="ARBA" id="ARBA00038905"/>
    </source>
</evidence>
<dbReference type="InterPro" id="IPR015797">
    <property type="entry name" value="NUDIX_hydrolase-like_dom_sf"/>
</dbReference>
<keyword evidence="3" id="KW-0515">Mutator protein</keyword>
<evidence type="ECO:0000256" key="10">
    <source>
        <dbReference type="ARBA" id="ARBA00035861"/>
    </source>
</evidence>
<evidence type="ECO:0000256" key="7">
    <source>
        <dbReference type="ARBA" id="ARBA00022801"/>
    </source>
</evidence>
<dbReference type="PROSITE" id="PS51462">
    <property type="entry name" value="NUDIX"/>
    <property type="match status" value="1"/>
</dbReference>
<evidence type="ECO:0000256" key="5">
    <source>
        <dbReference type="ARBA" id="ARBA00022723"/>
    </source>
</evidence>
<dbReference type="Pfam" id="PF00293">
    <property type="entry name" value="NUDIX"/>
    <property type="match status" value="1"/>
</dbReference>
<evidence type="ECO:0000256" key="13">
    <source>
        <dbReference type="ARBA" id="ARBA00040794"/>
    </source>
</evidence>
<dbReference type="GO" id="GO:0008413">
    <property type="term" value="F:8-oxo-7,8-dihydroguanosine triphosphate pyrophosphatase activity"/>
    <property type="evidence" value="ECO:0007669"/>
    <property type="project" value="TreeGrafter"/>
</dbReference>
<protein>
    <recommendedName>
        <fullName evidence="13">8-oxo-dGTP diphosphatase</fullName>
        <ecNumber evidence="12">3.6.1.55</ecNumber>
    </recommendedName>
    <alternativeName>
        <fullName evidence="16">7,8-dihydro-8-oxoguanine-triphosphatase</fullName>
    </alternativeName>
    <alternativeName>
        <fullName evidence="15">Mutator protein MutT</fullName>
    </alternativeName>
    <alternativeName>
        <fullName evidence="14">dGTP pyrophosphohydrolase</fullName>
    </alternativeName>
</protein>
<accession>A0A9X2KQ42</accession>
<keyword evidence="4" id="KW-0235">DNA replication</keyword>